<dbReference type="InterPro" id="IPR043519">
    <property type="entry name" value="NT_sf"/>
</dbReference>
<dbReference type="STRING" id="1499967.U27_05091"/>
<accession>A0A081C0L3</accession>
<sequence>MDVRTVIDGMNRNLKLRFSDYRGVYFFGSRQRGDFQEDSDYDLVFVFDGKPDWRKEDQIRDIVYQHALEYDVIIDGKYYAQDEIEHYRTPFCEIVYKEGKFYGV</sequence>
<dbReference type="EMBL" id="DF820467">
    <property type="protein sequence ID" value="GAK58118.1"/>
    <property type="molecule type" value="Genomic_DNA"/>
</dbReference>
<dbReference type="AlphaFoldDB" id="A0A081C0L3"/>
<dbReference type="InterPro" id="IPR002934">
    <property type="entry name" value="Polymerase_NTP_transf_dom"/>
</dbReference>
<dbReference type="InterPro" id="IPR052548">
    <property type="entry name" value="Type_VII_TA_antitoxin"/>
</dbReference>
<dbReference type="PANTHER" id="PTHR33933:SF1">
    <property type="entry name" value="PROTEIN ADENYLYLTRANSFERASE MNTA-RELATED"/>
    <property type="match status" value="1"/>
</dbReference>
<dbReference type="Pfam" id="PF01909">
    <property type="entry name" value="NTP_transf_2"/>
    <property type="match status" value="1"/>
</dbReference>
<dbReference type="GO" id="GO:0016779">
    <property type="term" value="F:nucleotidyltransferase activity"/>
    <property type="evidence" value="ECO:0007669"/>
    <property type="project" value="InterPro"/>
</dbReference>
<evidence type="ECO:0000259" key="1">
    <source>
        <dbReference type="Pfam" id="PF01909"/>
    </source>
</evidence>
<evidence type="ECO:0000313" key="3">
    <source>
        <dbReference type="Proteomes" id="UP000030661"/>
    </source>
</evidence>
<reference evidence="2 3" key="1">
    <citation type="journal article" date="2015" name="PeerJ">
        <title>First genomic representation of candidate bacterial phylum KSB3 points to enhanced environmental sensing as a trigger of wastewater bulking.</title>
        <authorList>
            <person name="Sekiguchi Y."/>
            <person name="Ohashi A."/>
            <person name="Parks D.H."/>
            <person name="Yamauchi T."/>
            <person name="Tyson G.W."/>
            <person name="Hugenholtz P."/>
        </authorList>
    </citation>
    <scope>NUCLEOTIDE SEQUENCE [LARGE SCALE GENOMIC DNA]</scope>
</reference>
<dbReference type="CDD" id="cd05403">
    <property type="entry name" value="NT_KNTase_like"/>
    <property type="match status" value="1"/>
</dbReference>
<gene>
    <name evidence="2" type="ORF">U27_05091</name>
</gene>
<dbReference type="PANTHER" id="PTHR33933">
    <property type="entry name" value="NUCLEOTIDYLTRANSFERASE"/>
    <property type="match status" value="1"/>
</dbReference>
<dbReference type="Proteomes" id="UP000030661">
    <property type="component" value="Unassembled WGS sequence"/>
</dbReference>
<organism evidence="2 3">
    <name type="scientific">Vecturithrix granuli</name>
    <dbReference type="NCBI Taxonomy" id="1499967"/>
    <lineage>
        <taxon>Bacteria</taxon>
        <taxon>Candidatus Moduliflexota</taxon>
        <taxon>Candidatus Vecturitrichia</taxon>
        <taxon>Candidatus Vecturitrichales</taxon>
        <taxon>Candidatus Vecturitrichaceae</taxon>
        <taxon>Candidatus Vecturithrix</taxon>
    </lineage>
</organism>
<keyword evidence="3" id="KW-1185">Reference proteome</keyword>
<evidence type="ECO:0000313" key="2">
    <source>
        <dbReference type="EMBL" id="GAK58118.1"/>
    </source>
</evidence>
<dbReference type="Gene3D" id="3.30.460.10">
    <property type="entry name" value="Beta Polymerase, domain 2"/>
    <property type="match status" value="1"/>
</dbReference>
<feature type="domain" description="Polymerase nucleotidyl transferase" evidence="1">
    <location>
        <begin position="22"/>
        <end position="80"/>
    </location>
</feature>
<proteinExistence type="predicted"/>
<protein>
    <recommendedName>
        <fullName evidence="1">Polymerase nucleotidyl transferase domain-containing protein</fullName>
    </recommendedName>
</protein>
<name>A0A081C0L3_VECG1</name>
<dbReference type="HOGENOM" id="CLU_130257_3_2_0"/>
<dbReference type="SUPFAM" id="SSF81301">
    <property type="entry name" value="Nucleotidyltransferase"/>
    <property type="match status" value="1"/>
</dbReference>